<protein>
    <recommendedName>
        <fullName evidence="5">Lipoprotein</fullName>
    </recommendedName>
</protein>
<proteinExistence type="predicted"/>
<accession>A0A511HD90</accession>
<comment type="caution">
    <text evidence="1">The sequence shown here is derived from an EMBL/GenBank/DDBJ whole genome shotgun (WGS) entry which is preliminary data.</text>
</comment>
<reference evidence="1 4" key="2">
    <citation type="submission" date="2019-07" db="EMBL/GenBank/DDBJ databases">
        <title>Whole genome shotgun sequence of Myxococcus virescens NBRC 100334.</title>
        <authorList>
            <person name="Hosoyama A."/>
            <person name="Uohara A."/>
            <person name="Ohji S."/>
            <person name="Ichikawa N."/>
        </authorList>
    </citation>
    <scope>NUCLEOTIDE SEQUENCE [LARGE SCALE GENOMIC DNA]</scope>
    <source>
        <strain evidence="1 4">NBRC 100334</strain>
    </source>
</reference>
<keyword evidence="3" id="KW-1185">Reference proteome</keyword>
<gene>
    <name evidence="1" type="ORF">MVI01_24130</name>
    <name evidence="2" type="ORF">SAMN04488504_104420</name>
</gene>
<name>A0A511HD90_9BACT</name>
<organism evidence="1 4">
    <name type="scientific">Myxococcus virescens</name>
    <dbReference type="NCBI Taxonomy" id="83456"/>
    <lineage>
        <taxon>Bacteria</taxon>
        <taxon>Pseudomonadati</taxon>
        <taxon>Myxococcota</taxon>
        <taxon>Myxococcia</taxon>
        <taxon>Myxococcales</taxon>
        <taxon>Cystobacterineae</taxon>
        <taxon>Myxococcaceae</taxon>
        <taxon>Myxococcus</taxon>
    </lineage>
</organism>
<evidence type="ECO:0000313" key="4">
    <source>
        <dbReference type="Proteomes" id="UP000321224"/>
    </source>
</evidence>
<evidence type="ECO:0008006" key="5">
    <source>
        <dbReference type="Google" id="ProtNLM"/>
    </source>
</evidence>
<dbReference type="AlphaFoldDB" id="A0A511HD90"/>
<sequence length="220" mass="22535">MKNFYLAMPLALALTGCVDSPPDIQIFNAFIPDGTCAVNQSGVASAGGSLDISTSRRYLAAFSIRSTLQPTDITVSEAPVTGGGDAVGIYVTHVELAYDTQGTGPSLTSEVYPSHFSLPSDATANSTLVIDLLGAGALETLTNQVAVGSEVTVNVGVKLIGKTVSGAKAESNEIAYPISFYNSGFTCPTGTFLLNNGPCGGTGGQDNFPPACSEPPEDET</sequence>
<dbReference type="PROSITE" id="PS51257">
    <property type="entry name" value="PROKAR_LIPOPROTEIN"/>
    <property type="match status" value="1"/>
</dbReference>
<evidence type="ECO:0000313" key="3">
    <source>
        <dbReference type="Proteomes" id="UP000198717"/>
    </source>
</evidence>
<evidence type="ECO:0000313" key="2">
    <source>
        <dbReference type="EMBL" id="SDE14483.1"/>
    </source>
</evidence>
<dbReference type="Proteomes" id="UP000198717">
    <property type="component" value="Unassembled WGS sequence"/>
</dbReference>
<dbReference type="EMBL" id="FNAJ01000004">
    <property type="protein sequence ID" value="SDE14483.1"/>
    <property type="molecule type" value="Genomic_DNA"/>
</dbReference>
<reference evidence="2 3" key="1">
    <citation type="submission" date="2016-10" db="EMBL/GenBank/DDBJ databases">
        <authorList>
            <person name="Varghese N."/>
            <person name="Submissions S."/>
        </authorList>
    </citation>
    <scope>NUCLEOTIDE SEQUENCE [LARGE SCALE GENOMIC DNA]</scope>
    <source>
        <strain evidence="2 3">DSM 2260</strain>
    </source>
</reference>
<dbReference type="RefSeq" id="WP_090490327.1">
    <property type="nucleotide sequence ID" value="NZ_BJVY01000011.1"/>
</dbReference>
<dbReference type="Proteomes" id="UP000321224">
    <property type="component" value="Unassembled WGS sequence"/>
</dbReference>
<dbReference type="EMBL" id="BJVY01000011">
    <property type="protein sequence ID" value="GEL70629.1"/>
    <property type="molecule type" value="Genomic_DNA"/>
</dbReference>
<evidence type="ECO:0000313" key="1">
    <source>
        <dbReference type="EMBL" id="GEL70629.1"/>
    </source>
</evidence>